<proteinExistence type="predicted"/>
<evidence type="ECO:0000256" key="2">
    <source>
        <dbReference type="ARBA" id="ARBA00022692"/>
    </source>
</evidence>
<feature type="transmembrane region" description="Helical" evidence="6">
    <location>
        <begin position="220"/>
        <end position="241"/>
    </location>
</feature>
<feature type="compositionally biased region" description="Low complexity" evidence="5">
    <location>
        <begin position="21"/>
        <end position="102"/>
    </location>
</feature>
<accession>A0ABQ1LT37</accession>
<evidence type="ECO:0000256" key="1">
    <source>
        <dbReference type="ARBA" id="ARBA00004141"/>
    </source>
</evidence>
<evidence type="ECO:0008006" key="9">
    <source>
        <dbReference type="Google" id="ProtNLM"/>
    </source>
</evidence>
<feature type="compositionally biased region" description="Polar residues" evidence="5">
    <location>
        <begin position="114"/>
        <end position="128"/>
    </location>
</feature>
<evidence type="ECO:0000256" key="3">
    <source>
        <dbReference type="ARBA" id="ARBA00022989"/>
    </source>
</evidence>
<dbReference type="Proteomes" id="UP000632322">
    <property type="component" value="Unassembled WGS sequence"/>
</dbReference>
<feature type="compositionally biased region" description="Low complexity" evidence="5">
    <location>
        <begin position="1"/>
        <end position="14"/>
    </location>
</feature>
<evidence type="ECO:0000313" key="8">
    <source>
        <dbReference type="Proteomes" id="UP000632322"/>
    </source>
</evidence>
<feature type="transmembrane region" description="Helical" evidence="6">
    <location>
        <begin position="177"/>
        <end position="200"/>
    </location>
</feature>
<keyword evidence="2 6" id="KW-0812">Transmembrane</keyword>
<dbReference type="EMBL" id="BMJG01000001">
    <property type="protein sequence ID" value="GGC27740.1"/>
    <property type="molecule type" value="Genomic_DNA"/>
</dbReference>
<feature type="transmembrane region" description="Helical" evidence="6">
    <location>
        <begin position="247"/>
        <end position="269"/>
    </location>
</feature>
<sequence>MSDNPQQPNNGQSQPMPPNYSPQSGSQQPYTQQPQQGSQPQQSGQAQQDGQAQYGSQPQTPQQGSQPGYGSQPQAGYGSQQQNPASGSQQQNPQQSYGSQPGYGSHQADGAQQPYGSQQAYSAPQGHSQPGYGFQGASSAQSAAAGVPMGAELPDAAYGPTSLGFWNADQSERTTALWSHLAHAATYVVGVGWIVTLILFIINKDKSPFLRHHGAQSLNLLIIGVIAAFGIGLIGGILTIVGIGFLILLLLPVLSIYMIVIEIIAGMAANRGEGYRIPMTPNWIK</sequence>
<protein>
    <recommendedName>
        <fullName evidence="9">DUF4870 domain-containing protein</fullName>
    </recommendedName>
</protein>
<organism evidence="7 8">
    <name type="scientific">Brevibacterium sediminis</name>
    <dbReference type="NCBI Taxonomy" id="1857024"/>
    <lineage>
        <taxon>Bacteria</taxon>
        <taxon>Bacillati</taxon>
        <taxon>Actinomycetota</taxon>
        <taxon>Actinomycetes</taxon>
        <taxon>Micrococcales</taxon>
        <taxon>Brevibacteriaceae</taxon>
        <taxon>Brevibacterium</taxon>
    </lineage>
</organism>
<gene>
    <name evidence="7" type="ORF">GCM10010974_07930</name>
</gene>
<reference evidence="8" key="1">
    <citation type="journal article" date="2019" name="Int. J. Syst. Evol. Microbiol.">
        <title>The Global Catalogue of Microorganisms (GCM) 10K type strain sequencing project: providing services to taxonomists for standard genome sequencing and annotation.</title>
        <authorList>
            <consortium name="The Broad Institute Genomics Platform"/>
            <consortium name="The Broad Institute Genome Sequencing Center for Infectious Disease"/>
            <person name="Wu L."/>
            <person name="Ma J."/>
        </authorList>
    </citation>
    <scope>NUCLEOTIDE SEQUENCE [LARGE SCALE GENOMIC DNA]</scope>
    <source>
        <strain evidence="8">CGMCC 1.15472</strain>
    </source>
</reference>
<evidence type="ECO:0000256" key="5">
    <source>
        <dbReference type="SAM" id="MobiDB-lite"/>
    </source>
</evidence>
<dbReference type="Pfam" id="PF09685">
    <property type="entry name" value="MamF_MmsF"/>
    <property type="match status" value="1"/>
</dbReference>
<keyword evidence="4 6" id="KW-0472">Membrane</keyword>
<comment type="caution">
    <text evidence="7">The sequence shown here is derived from an EMBL/GenBank/DDBJ whole genome shotgun (WGS) entry which is preliminary data.</text>
</comment>
<dbReference type="RefSeq" id="WP_181270564.1">
    <property type="nucleotide sequence ID" value="NZ_BMJG01000001.1"/>
</dbReference>
<feature type="region of interest" description="Disordered" evidence="5">
    <location>
        <begin position="1"/>
        <end position="137"/>
    </location>
</feature>
<dbReference type="InterPro" id="IPR019109">
    <property type="entry name" value="MamF_MmsF"/>
</dbReference>
<keyword evidence="8" id="KW-1185">Reference proteome</keyword>
<keyword evidence="3 6" id="KW-1133">Transmembrane helix</keyword>
<evidence type="ECO:0000256" key="4">
    <source>
        <dbReference type="ARBA" id="ARBA00023136"/>
    </source>
</evidence>
<name>A0ABQ1LT37_9MICO</name>
<comment type="subcellular location">
    <subcellularLocation>
        <location evidence="1">Membrane</location>
        <topology evidence="1">Multi-pass membrane protein</topology>
    </subcellularLocation>
</comment>
<evidence type="ECO:0000256" key="6">
    <source>
        <dbReference type="SAM" id="Phobius"/>
    </source>
</evidence>
<evidence type="ECO:0000313" key="7">
    <source>
        <dbReference type="EMBL" id="GGC27740.1"/>
    </source>
</evidence>